<dbReference type="PANTHER" id="PTHR43451:SF1">
    <property type="entry name" value="ACETYLTRANSFERASE"/>
    <property type="match status" value="1"/>
</dbReference>
<dbReference type="InterPro" id="IPR000182">
    <property type="entry name" value="GNAT_dom"/>
</dbReference>
<dbReference type="GO" id="GO:0016747">
    <property type="term" value="F:acyltransferase activity, transferring groups other than amino-acyl groups"/>
    <property type="evidence" value="ECO:0007669"/>
    <property type="project" value="InterPro"/>
</dbReference>
<comment type="caution">
    <text evidence="2">The sequence shown here is derived from an EMBL/GenBank/DDBJ whole genome shotgun (WGS) entry which is preliminary data.</text>
</comment>
<feature type="domain" description="N-acetyltransferase" evidence="1">
    <location>
        <begin position="2"/>
        <end position="155"/>
    </location>
</feature>
<sequence>MLELRAGLEEDFAALAEIFWRSVHEGAAPRYDAAQRRAWLPRRPTPAQFAQRIDGQVLRVAARDWIPVGFMTMTTSGYVDLAFVLPEERGRGTADALLAMLLNHARATGLARLTVRASEMARPFFRRHGWQALAPAPVERNGVTLLSTEMAFDLTPPVLAAE</sequence>
<name>A0A0D1EG37_9RHOB</name>
<dbReference type="EMBL" id="JYFE01000042">
    <property type="protein sequence ID" value="KIT15841.1"/>
    <property type="molecule type" value="Genomic_DNA"/>
</dbReference>
<dbReference type="STRING" id="935700.jaqu_24210"/>
<dbReference type="EC" id="2.3.1.-" evidence="2"/>
<dbReference type="Gene3D" id="3.40.630.30">
    <property type="match status" value="1"/>
</dbReference>
<proteinExistence type="predicted"/>
<dbReference type="InterPro" id="IPR016181">
    <property type="entry name" value="Acyl_CoA_acyltransferase"/>
</dbReference>
<dbReference type="PROSITE" id="PS51186">
    <property type="entry name" value="GNAT"/>
    <property type="match status" value="1"/>
</dbReference>
<dbReference type="PANTHER" id="PTHR43451">
    <property type="entry name" value="ACETYLTRANSFERASE (GNAT) FAMILY PROTEIN"/>
    <property type="match status" value="1"/>
</dbReference>
<dbReference type="PATRIC" id="fig|935700.4.peg.2493"/>
<reference evidence="2 3" key="1">
    <citation type="submission" date="2015-02" db="EMBL/GenBank/DDBJ databases">
        <title>Genome Sequence of Jannaschia aquimarina DSM28248, a member of the Roseobacter clade.</title>
        <authorList>
            <person name="Voget S."/>
            <person name="Daniel R."/>
        </authorList>
    </citation>
    <scope>NUCLEOTIDE SEQUENCE [LARGE SCALE GENOMIC DNA]</scope>
    <source>
        <strain evidence="2 3">GSW-M26</strain>
    </source>
</reference>
<accession>A0A0D1EG37</accession>
<dbReference type="SUPFAM" id="SSF55729">
    <property type="entry name" value="Acyl-CoA N-acyltransferases (Nat)"/>
    <property type="match status" value="1"/>
</dbReference>
<protein>
    <submittedName>
        <fullName evidence="2">YafP protein</fullName>
        <ecNumber evidence="2">2.3.1.-</ecNumber>
    </submittedName>
</protein>
<dbReference type="RefSeq" id="WP_043919223.1">
    <property type="nucleotide sequence ID" value="NZ_FZPF01000005.1"/>
</dbReference>
<gene>
    <name evidence="2" type="primary">yafP</name>
    <name evidence="2" type="ORF">jaqu_24210</name>
</gene>
<keyword evidence="2" id="KW-0012">Acyltransferase</keyword>
<keyword evidence="2" id="KW-0808">Transferase</keyword>
<dbReference type="CDD" id="cd04301">
    <property type="entry name" value="NAT_SF"/>
    <property type="match status" value="1"/>
</dbReference>
<dbReference type="InterPro" id="IPR052564">
    <property type="entry name" value="N-acetyltrans/Recomb-assoc"/>
</dbReference>
<dbReference type="OrthoDB" id="9789081at2"/>
<evidence type="ECO:0000259" key="1">
    <source>
        <dbReference type="PROSITE" id="PS51186"/>
    </source>
</evidence>
<keyword evidence="3" id="KW-1185">Reference proteome</keyword>
<dbReference type="Proteomes" id="UP000032232">
    <property type="component" value="Unassembled WGS sequence"/>
</dbReference>
<organism evidence="2 3">
    <name type="scientific">Jannaschia aquimarina</name>
    <dbReference type="NCBI Taxonomy" id="935700"/>
    <lineage>
        <taxon>Bacteria</taxon>
        <taxon>Pseudomonadati</taxon>
        <taxon>Pseudomonadota</taxon>
        <taxon>Alphaproteobacteria</taxon>
        <taxon>Rhodobacterales</taxon>
        <taxon>Roseobacteraceae</taxon>
        <taxon>Jannaschia</taxon>
    </lineage>
</organism>
<dbReference type="Pfam" id="PF13673">
    <property type="entry name" value="Acetyltransf_10"/>
    <property type="match status" value="1"/>
</dbReference>
<evidence type="ECO:0000313" key="3">
    <source>
        <dbReference type="Proteomes" id="UP000032232"/>
    </source>
</evidence>
<evidence type="ECO:0000313" key="2">
    <source>
        <dbReference type="EMBL" id="KIT15841.1"/>
    </source>
</evidence>
<dbReference type="AlphaFoldDB" id="A0A0D1EG37"/>